<dbReference type="Gene3D" id="3.40.50.1110">
    <property type="entry name" value="SGNH hydrolase"/>
    <property type="match status" value="1"/>
</dbReference>
<feature type="chain" id="PRO_5009527138" evidence="1">
    <location>
        <begin position="21"/>
        <end position="200"/>
    </location>
</feature>
<protein>
    <submittedName>
        <fullName evidence="3">Arylesterase</fullName>
    </submittedName>
</protein>
<dbReference type="Proteomes" id="UP000179076">
    <property type="component" value="Unassembled WGS sequence"/>
</dbReference>
<reference evidence="3 4" key="1">
    <citation type="journal article" date="2016" name="Nat. Commun.">
        <title>Thousands of microbial genomes shed light on interconnected biogeochemical processes in an aquifer system.</title>
        <authorList>
            <person name="Anantharaman K."/>
            <person name="Brown C.T."/>
            <person name="Hug L.A."/>
            <person name="Sharon I."/>
            <person name="Castelle C.J."/>
            <person name="Probst A.J."/>
            <person name="Thomas B.C."/>
            <person name="Singh A."/>
            <person name="Wilkins M.J."/>
            <person name="Karaoz U."/>
            <person name="Brodie E.L."/>
            <person name="Williams K.H."/>
            <person name="Hubbard S.S."/>
            <person name="Banfield J.F."/>
        </authorList>
    </citation>
    <scope>NUCLEOTIDE SEQUENCE [LARGE SCALE GENOMIC DNA]</scope>
</reference>
<name>A0A1F6V4D8_9PROT</name>
<organism evidence="3 4">
    <name type="scientific">Candidatus Muproteobacteria bacterium RBG_16_60_9</name>
    <dbReference type="NCBI Taxonomy" id="1817755"/>
    <lineage>
        <taxon>Bacteria</taxon>
        <taxon>Pseudomonadati</taxon>
        <taxon>Pseudomonadota</taxon>
        <taxon>Candidatus Muproteobacteria</taxon>
    </lineage>
</organism>
<evidence type="ECO:0000313" key="3">
    <source>
        <dbReference type="EMBL" id="OGI64631.1"/>
    </source>
</evidence>
<dbReference type="GO" id="GO:0004622">
    <property type="term" value="F:phosphatidylcholine lysophospholipase activity"/>
    <property type="evidence" value="ECO:0007669"/>
    <property type="project" value="TreeGrafter"/>
</dbReference>
<feature type="signal peptide" evidence="1">
    <location>
        <begin position="1"/>
        <end position="20"/>
    </location>
</feature>
<gene>
    <name evidence="3" type="ORF">A2W18_03140</name>
</gene>
<evidence type="ECO:0000313" key="4">
    <source>
        <dbReference type="Proteomes" id="UP000179076"/>
    </source>
</evidence>
<sequence length="200" mass="21612">MRRFLAALLLSLAWPIGAHAQTVLVVGDSISAAYNMDVAVGWVALLERRLAQNKPPYKVVNASISGDTTAGGVARLPRLLSQHRPNVVIVELGGNDGLRGLPPDQAKRNLAAMITRAQSAGAKVLLLGIRLPPNYGIRYNERFQQIFGELAAEKRAAIVPFLLEGIAANTDFIQSDGIHPKASAQPQILENVWGQLRLLL</sequence>
<dbReference type="Pfam" id="PF13472">
    <property type="entry name" value="Lipase_GDSL_2"/>
    <property type="match status" value="1"/>
</dbReference>
<dbReference type="InterPro" id="IPR013830">
    <property type="entry name" value="SGNH_hydro"/>
</dbReference>
<proteinExistence type="predicted"/>
<dbReference type="PANTHER" id="PTHR30383:SF24">
    <property type="entry name" value="THIOESTERASE 1_PROTEASE 1_LYSOPHOSPHOLIPASE L1"/>
    <property type="match status" value="1"/>
</dbReference>
<evidence type="ECO:0000259" key="2">
    <source>
        <dbReference type="Pfam" id="PF13472"/>
    </source>
</evidence>
<accession>A0A1F6V4D8</accession>
<dbReference type="AlphaFoldDB" id="A0A1F6V4D8"/>
<dbReference type="InterPro" id="IPR036514">
    <property type="entry name" value="SGNH_hydro_sf"/>
</dbReference>
<dbReference type="SUPFAM" id="SSF52266">
    <property type="entry name" value="SGNH hydrolase"/>
    <property type="match status" value="1"/>
</dbReference>
<evidence type="ECO:0000256" key="1">
    <source>
        <dbReference type="SAM" id="SignalP"/>
    </source>
</evidence>
<dbReference type="CDD" id="cd01822">
    <property type="entry name" value="Lysophospholipase_L1_like"/>
    <property type="match status" value="1"/>
</dbReference>
<keyword evidence="1" id="KW-0732">Signal</keyword>
<dbReference type="EMBL" id="MFSP01000128">
    <property type="protein sequence ID" value="OGI64631.1"/>
    <property type="molecule type" value="Genomic_DNA"/>
</dbReference>
<comment type="caution">
    <text evidence="3">The sequence shown here is derived from an EMBL/GenBank/DDBJ whole genome shotgun (WGS) entry which is preliminary data.</text>
</comment>
<feature type="domain" description="SGNH hydrolase-type esterase" evidence="2">
    <location>
        <begin position="25"/>
        <end position="182"/>
    </location>
</feature>
<dbReference type="PANTHER" id="PTHR30383">
    <property type="entry name" value="THIOESTERASE 1/PROTEASE 1/LYSOPHOSPHOLIPASE L1"/>
    <property type="match status" value="1"/>
</dbReference>
<dbReference type="InterPro" id="IPR051532">
    <property type="entry name" value="Ester_Hydrolysis_Enzymes"/>
</dbReference>